<dbReference type="RefSeq" id="WP_154808809.1">
    <property type="nucleotide sequence ID" value="NZ_VIAQ01000008.1"/>
</dbReference>
<dbReference type="Proteomes" id="UP000319335">
    <property type="component" value="Unassembled WGS sequence"/>
</dbReference>
<organism evidence="3 4">
    <name type="scientific">Methanolobus vulcani</name>
    <dbReference type="NCBI Taxonomy" id="38026"/>
    <lineage>
        <taxon>Archaea</taxon>
        <taxon>Methanobacteriati</taxon>
        <taxon>Methanobacteriota</taxon>
        <taxon>Stenosarchaea group</taxon>
        <taxon>Methanomicrobia</taxon>
        <taxon>Methanosarcinales</taxon>
        <taxon>Methanosarcinaceae</taxon>
        <taxon>Methanolobus</taxon>
    </lineage>
</organism>
<gene>
    <name evidence="3" type="ORF">FKV42_03215</name>
</gene>
<dbReference type="NCBIfam" id="TIGR03024">
    <property type="entry name" value="arch_PEF_CTERM"/>
    <property type="match status" value="1"/>
</dbReference>
<evidence type="ECO:0000313" key="4">
    <source>
        <dbReference type="Proteomes" id="UP000319335"/>
    </source>
</evidence>
<dbReference type="AlphaFoldDB" id="A0A7Z8KSH7"/>
<comment type="caution">
    <text evidence="3">The sequence shown here is derived from an EMBL/GenBank/DDBJ whole genome shotgun (WGS) entry which is preliminary data.</text>
</comment>
<keyword evidence="1" id="KW-0812">Transmembrane</keyword>
<dbReference type="OrthoDB" id="142332at2157"/>
<name>A0A7Z8KSH7_9EURY</name>
<evidence type="ECO:0000313" key="3">
    <source>
        <dbReference type="EMBL" id="TQD27679.1"/>
    </source>
</evidence>
<dbReference type="Pfam" id="PF26596">
    <property type="entry name" value="PEF-CTERM_ARCH"/>
    <property type="match status" value="1"/>
</dbReference>
<keyword evidence="1" id="KW-1133">Transmembrane helix</keyword>
<keyword evidence="4" id="KW-1185">Reference proteome</keyword>
<feature type="domain" description="PEF-CTERM protein sorting" evidence="2">
    <location>
        <begin position="155"/>
        <end position="179"/>
    </location>
</feature>
<dbReference type="EMBL" id="VIAQ01000008">
    <property type="protein sequence ID" value="TQD27679.1"/>
    <property type="molecule type" value="Genomic_DNA"/>
</dbReference>
<feature type="transmembrane region" description="Helical" evidence="1">
    <location>
        <begin position="158"/>
        <end position="175"/>
    </location>
</feature>
<protein>
    <submittedName>
        <fullName evidence="3">PEF-CTERM sorting domain-containing protein</fullName>
    </submittedName>
</protein>
<keyword evidence="1" id="KW-0472">Membrane</keyword>
<evidence type="ECO:0000256" key="1">
    <source>
        <dbReference type="SAM" id="Phobius"/>
    </source>
</evidence>
<evidence type="ECO:0000259" key="2">
    <source>
        <dbReference type="Pfam" id="PF26596"/>
    </source>
</evidence>
<reference evidence="3 4" key="1">
    <citation type="submission" date="2019-06" db="EMBL/GenBank/DDBJ databases">
        <title>Draft genome sequence of Methanolobus vulcani B1d.</title>
        <authorList>
            <person name="Creighbaum A.J."/>
            <person name="Ticak T."/>
            <person name="Hariraju D."/>
            <person name="Arivett B.A."/>
            <person name="Ferguson D.J.Jr."/>
        </authorList>
    </citation>
    <scope>NUCLEOTIDE SEQUENCE [LARGE SCALE GENOMIC DNA]</scope>
    <source>
        <strain evidence="3 4">B1d</strain>
    </source>
</reference>
<sequence length="181" mass="19840">MKKIITLLVILTLVAITGTASAGQSADFTDDQGVLLPKFITLDVGVPSDYSIRLFQYNDTRVKYNVTYASPGLDVTLDHEYVEKAIDNINIAGVDYFLDVDLVTVNITDSQEVAVTKDGYSAVVLAQQVDEQGNVIYQDTLKLEASASQAFNARIPEFPTIALPVAAIIGLAFFMQRRKEE</sequence>
<dbReference type="InterPro" id="IPR017474">
    <property type="entry name" value="PEF_CTERM_C"/>
</dbReference>
<accession>A0A7Z8KSH7</accession>
<proteinExistence type="predicted"/>